<evidence type="ECO:0000313" key="4">
    <source>
        <dbReference type="EMBL" id="MFC3714238.1"/>
    </source>
</evidence>
<comment type="caution">
    <text evidence="4">The sequence shown here is derived from an EMBL/GenBank/DDBJ whole genome shotgun (WGS) entry which is preliminary data.</text>
</comment>
<dbReference type="PROSITE" id="PS50977">
    <property type="entry name" value="HTH_TETR_2"/>
    <property type="match status" value="1"/>
</dbReference>
<evidence type="ECO:0000313" key="5">
    <source>
        <dbReference type="Proteomes" id="UP001595615"/>
    </source>
</evidence>
<reference evidence="5" key="1">
    <citation type="journal article" date="2019" name="Int. J. Syst. Evol. Microbiol.">
        <title>The Global Catalogue of Microorganisms (GCM) 10K type strain sequencing project: providing services to taxonomists for standard genome sequencing and annotation.</title>
        <authorList>
            <consortium name="The Broad Institute Genomics Platform"/>
            <consortium name="The Broad Institute Genome Sequencing Center for Infectious Disease"/>
            <person name="Wu L."/>
            <person name="Ma J."/>
        </authorList>
    </citation>
    <scope>NUCLEOTIDE SEQUENCE [LARGE SCALE GENOMIC DNA]</scope>
    <source>
        <strain evidence="5">KCTC 42644</strain>
    </source>
</reference>
<dbReference type="RefSeq" id="WP_380863533.1">
    <property type="nucleotide sequence ID" value="NZ_JBHRXV010000012.1"/>
</dbReference>
<proteinExistence type="predicted"/>
<feature type="DNA-binding region" description="H-T-H motif" evidence="2">
    <location>
        <begin position="32"/>
        <end position="51"/>
    </location>
</feature>
<evidence type="ECO:0000259" key="3">
    <source>
        <dbReference type="PROSITE" id="PS50977"/>
    </source>
</evidence>
<dbReference type="EMBL" id="JBHRXV010000012">
    <property type="protein sequence ID" value="MFC3714238.1"/>
    <property type="molecule type" value="Genomic_DNA"/>
</dbReference>
<evidence type="ECO:0000256" key="2">
    <source>
        <dbReference type="PROSITE-ProRule" id="PRU00335"/>
    </source>
</evidence>
<dbReference type="Gene3D" id="1.10.357.10">
    <property type="entry name" value="Tetracycline Repressor, domain 2"/>
    <property type="match status" value="1"/>
</dbReference>
<accession>A0ABV7XG44</accession>
<keyword evidence="5" id="KW-1185">Reference proteome</keyword>
<organism evidence="4 5">
    <name type="scientific">Sphingoaurantiacus capsulatus</name>
    <dbReference type="NCBI Taxonomy" id="1771310"/>
    <lineage>
        <taxon>Bacteria</taxon>
        <taxon>Pseudomonadati</taxon>
        <taxon>Pseudomonadota</taxon>
        <taxon>Alphaproteobacteria</taxon>
        <taxon>Sphingomonadales</taxon>
        <taxon>Sphingosinicellaceae</taxon>
        <taxon>Sphingoaurantiacus</taxon>
    </lineage>
</organism>
<sequence>MSMTAVEREQFRAAIRAAALPLFLERPIADLTLKGVAEAMGASFWAVYRQYETREVLYRAAVAPLIDEVAAVAARTPRTTASVGAAVGACVRHAVELMQGARYRDMFYLLLRDGAGQDWIEPIYRDRIVGALVRGFEAAVRRAGDQHGLVIGIQPGTSQRVIRTLESNLLLPRLLPNSVPLSDEEVAAARQAAVNGLMAATYAVEFAEPAAA</sequence>
<dbReference type="InterPro" id="IPR009057">
    <property type="entry name" value="Homeodomain-like_sf"/>
</dbReference>
<keyword evidence="1 2" id="KW-0238">DNA-binding</keyword>
<feature type="domain" description="HTH tetR-type" evidence="3">
    <location>
        <begin position="9"/>
        <end position="69"/>
    </location>
</feature>
<dbReference type="SUPFAM" id="SSF46689">
    <property type="entry name" value="Homeodomain-like"/>
    <property type="match status" value="1"/>
</dbReference>
<evidence type="ECO:0000256" key="1">
    <source>
        <dbReference type="ARBA" id="ARBA00023125"/>
    </source>
</evidence>
<dbReference type="Proteomes" id="UP001595615">
    <property type="component" value="Unassembled WGS sequence"/>
</dbReference>
<name>A0ABV7XG44_9SPHN</name>
<gene>
    <name evidence="4" type="ORF">ACFOMD_16845</name>
</gene>
<dbReference type="InterPro" id="IPR001647">
    <property type="entry name" value="HTH_TetR"/>
</dbReference>
<protein>
    <submittedName>
        <fullName evidence="4">TetR/AcrR family transcriptional regulator</fullName>
    </submittedName>
</protein>